<dbReference type="AlphaFoldDB" id="A0A1F8GA33"/>
<evidence type="ECO:0000256" key="2">
    <source>
        <dbReference type="RuleBase" id="RU364082"/>
    </source>
</evidence>
<feature type="domain" description="RmlD-like substrate binding" evidence="3">
    <location>
        <begin position="4"/>
        <end position="295"/>
    </location>
</feature>
<organism evidence="4 5">
    <name type="scientific">Candidatus Yanofskybacteria bacterium RIFCSPLOWO2_01_FULL_42_49</name>
    <dbReference type="NCBI Taxonomy" id="1802694"/>
    <lineage>
        <taxon>Bacteria</taxon>
        <taxon>Candidatus Yanofskyibacteriota</taxon>
    </lineage>
</organism>
<dbReference type="SUPFAM" id="SSF51735">
    <property type="entry name" value="NAD(P)-binding Rossmann-fold domains"/>
    <property type="match status" value="1"/>
</dbReference>
<comment type="function">
    <text evidence="2">Catalyzes the reduction of dTDP-6-deoxy-L-lyxo-4-hexulose to yield dTDP-L-rhamnose.</text>
</comment>
<dbReference type="PANTHER" id="PTHR10491:SF4">
    <property type="entry name" value="METHIONINE ADENOSYLTRANSFERASE 2 SUBUNIT BETA"/>
    <property type="match status" value="1"/>
</dbReference>
<evidence type="ECO:0000313" key="4">
    <source>
        <dbReference type="EMBL" id="OGN22183.1"/>
    </source>
</evidence>
<protein>
    <recommendedName>
        <fullName evidence="2">dTDP-4-dehydrorhamnose reductase</fullName>
        <ecNumber evidence="2">1.1.1.133</ecNumber>
    </recommendedName>
</protein>
<proteinExistence type="inferred from homology"/>
<dbReference type="GO" id="GO:0048269">
    <property type="term" value="C:methionine adenosyltransferase complex"/>
    <property type="evidence" value="ECO:0007669"/>
    <property type="project" value="TreeGrafter"/>
</dbReference>
<reference evidence="4 5" key="1">
    <citation type="journal article" date="2016" name="Nat. Commun.">
        <title>Thousands of microbial genomes shed light on interconnected biogeochemical processes in an aquifer system.</title>
        <authorList>
            <person name="Anantharaman K."/>
            <person name="Brown C.T."/>
            <person name="Hug L.A."/>
            <person name="Sharon I."/>
            <person name="Castelle C.J."/>
            <person name="Probst A.J."/>
            <person name="Thomas B.C."/>
            <person name="Singh A."/>
            <person name="Wilkins M.J."/>
            <person name="Karaoz U."/>
            <person name="Brodie E.L."/>
            <person name="Williams K.H."/>
            <person name="Hubbard S.S."/>
            <person name="Banfield J.F."/>
        </authorList>
    </citation>
    <scope>NUCLEOTIDE SEQUENCE [LARGE SCALE GENOMIC DNA]</scope>
</reference>
<dbReference type="UniPathway" id="UPA00124"/>
<dbReference type="EC" id="1.1.1.133" evidence="2"/>
<dbReference type="CDD" id="cd05254">
    <property type="entry name" value="dTDP_HR_like_SDR_e"/>
    <property type="match status" value="1"/>
</dbReference>
<dbReference type="GO" id="GO:0008831">
    <property type="term" value="F:dTDP-4-dehydrorhamnose reductase activity"/>
    <property type="evidence" value="ECO:0007669"/>
    <property type="project" value="UniProtKB-EC"/>
</dbReference>
<keyword evidence="2" id="KW-0560">Oxidoreductase</keyword>
<dbReference type="InterPro" id="IPR029903">
    <property type="entry name" value="RmlD-like-bd"/>
</dbReference>
<keyword evidence="2" id="KW-0521">NADP</keyword>
<evidence type="ECO:0000313" key="5">
    <source>
        <dbReference type="Proteomes" id="UP000178227"/>
    </source>
</evidence>
<dbReference type="EMBL" id="MGKI01000014">
    <property type="protein sequence ID" value="OGN22183.1"/>
    <property type="molecule type" value="Genomic_DNA"/>
</dbReference>
<dbReference type="GO" id="GO:0019305">
    <property type="term" value="P:dTDP-rhamnose biosynthetic process"/>
    <property type="evidence" value="ECO:0007669"/>
    <property type="project" value="UniProtKB-UniPathway"/>
</dbReference>
<dbReference type="GO" id="GO:0048270">
    <property type="term" value="F:methionine adenosyltransferase regulator activity"/>
    <property type="evidence" value="ECO:0007669"/>
    <property type="project" value="TreeGrafter"/>
</dbReference>
<dbReference type="STRING" id="1802694.A2918_03420"/>
<evidence type="ECO:0000259" key="3">
    <source>
        <dbReference type="Pfam" id="PF04321"/>
    </source>
</evidence>
<gene>
    <name evidence="4" type="ORF">A2918_03420</name>
</gene>
<comment type="caution">
    <text evidence="4">The sequence shown here is derived from an EMBL/GenBank/DDBJ whole genome shotgun (WGS) entry which is preliminary data.</text>
</comment>
<comment type="similarity">
    <text evidence="1 2">Belongs to the dTDP-4-dehydrorhamnose reductase family.</text>
</comment>
<name>A0A1F8GA33_9BACT</name>
<dbReference type="Gene3D" id="3.40.50.720">
    <property type="entry name" value="NAD(P)-binding Rossmann-like Domain"/>
    <property type="match status" value="1"/>
</dbReference>
<evidence type="ECO:0000256" key="1">
    <source>
        <dbReference type="ARBA" id="ARBA00010944"/>
    </source>
</evidence>
<dbReference type="PANTHER" id="PTHR10491">
    <property type="entry name" value="DTDP-4-DEHYDRORHAMNOSE REDUCTASE"/>
    <property type="match status" value="1"/>
</dbReference>
<dbReference type="Pfam" id="PF04321">
    <property type="entry name" value="RmlD_sub_bind"/>
    <property type="match status" value="1"/>
</dbReference>
<comment type="pathway">
    <text evidence="2">Carbohydrate biosynthesis; dTDP-L-rhamnose biosynthesis.</text>
</comment>
<dbReference type="Gene3D" id="3.90.25.10">
    <property type="entry name" value="UDP-galactose 4-epimerase, domain 1"/>
    <property type="match status" value="1"/>
</dbReference>
<dbReference type="GO" id="GO:0006556">
    <property type="term" value="P:S-adenosylmethionine biosynthetic process"/>
    <property type="evidence" value="ECO:0007669"/>
    <property type="project" value="TreeGrafter"/>
</dbReference>
<dbReference type="Proteomes" id="UP000178227">
    <property type="component" value="Unassembled WGS sequence"/>
</dbReference>
<sequence>MKQKILITGASGMLGSKISDILARKGFPVLAAYNSNEEFVPSGKHISKVSLDITEKVHPRWFKNIQTIIHCAAVTDVNFCELNKSICRKVNIYGTENLLDLAESLGAHFIYISTPMVFSGKKGNYVENDKTDPVNYYGKTKNEAEKIVIKYKKGLVLRANPIGKRPLGAHPSFMQWFVDMASNNRSFSLFTDVVINPISTATLALIIGDVINNFRPGVLHLGSKNRVNKAQIWEEVVKLFPNYSGKVTRLSVNKTQAGKVALRPHEMWLNVQKATDMGFSLPDWKDEVGLVLKEISNN</sequence>
<dbReference type="InterPro" id="IPR036291">
    <property type="entry name" value="NAD(P)-bd_dom_sf"/>
</dbReference>
<accession>A0A1F8GA33</accession>
<dbReference type="InterPro" id="IPR005913">
    <property type="entry name" value="dTDP_dehydrorham_reduct"/>
</dbReference>